<gene>
    <name evidence="1" type="ORF">AWB79_00656</name>
</gene>
<protein>
    <submittedName>
        <fullName evidence="1">Uncharacterized protein</fullName>
    </submittedName>
</protein>
<dbReference type="STRING" id="1777140.AWB79_00656"/>
<name>A0A157ZD00_9BURK</name>
<reference evidence="1" key="1">
    <citation type="submission" date="2016-01" db="EMBL/GenBank/DDBJ databases">
        <authorList>
            <person name="Peeters C."/>
        </authorList>
    </citation>
    <scope>NUCLEOTIDE SEQUENCE</scope>
    <source>
        <strain evidence="1">LMG 29322</strain>
    </source>
</reference>
<accession>A0A157ZD00</accession>
<organism evidence="1 2">
    <name type="scientific">Caballeronia hypogeia</name>
    <dbReference type="NCBI Taxonomy" id="1777140"/>
    <lineage>
        <taxon>Bacteria</taxon>
        <taxon>Pseudomonadati</taxon>
        <taxon>Pseudomonadota</taxon>
        <taxon>Betaproteobacteria</taxon>
        <taxon>Burkholderiales</taxon>
        <taxon>Burkholderiaceae</taxon>
        <taxon>Caballeronia</taxon>
    </lineage>
</organism>
<sequence length="86" mass="9882">MRSIEEALARLGRLESSIAAIEQALTSLRFYLNRLPADDGPAYSNAMKSLFDYEQSLRALQALRDDALWDIDLIKRRDEPGDKRRN</sequence>
<dbReference type="Proteomes" id="UP000054851">
    <property type="component" value="Unassembled WGS sequence"/>
</dbReference>
<proteinExistence type="predicted"/>
<dbReference type="EMBL" id="FCOA02000002">
    <property type="protein sequence ID" value="SAK43400.1"/>
    <property type="molecule type" value="Genomic_DNA"/>
</dbReference>
<evidence type="ECO:0000313" key="2">
    <source>
        <dbReference type="Proteomes" id="UP000054851"/>
    </source>
</evidence>
<comment type="caution">
    <text evidence="1">The sequence shown here is derived from an EMBL/GenBank/DDBJ whole genome shotgun (WGS) entry which is preliminary data.</text>
</comment>
<evidence type="ECO:0000313" key="1">
    <source>
        <dbReference type="EMBL" id="SAK43400.1"/>
    </source>
</evidence>
<dbReference type="AlphaFoldDB" id="A0A157ZD00"/>
<keyword evidence="2" id="KW-1185">Reference proteome</keyword>